<protein>
    <recommendedName>
        <fullName evidence="4">ParB-like nuclease</fullName>
    </recommendedName>
</protein>
<dbReference type="SUPFAM" id="SSF110849">
    <property type="entry name" value="ParB/Sulfiredoxin"/>
    <property type="match status" value="1"/>
</dbReference>
<gene>
    <name evidence="2" type="ORF">SAMN02745753_01598</name>
</gene>
<evidence type="ECO:0000313" key="3">
    <source>
        <dbReference type="Proteomes" id="UP000184517"/>
    </source>
</evidence>
<dbReference type="Pfam" id="PF08857">
    <property type="entry name" value="ParBc_2"/>
    <property type="match status" value="1"/>
</dbReference>
<feature type="chain" id="PRO_5013245741" description="ParB-like nuclease" evidence="1">
    <location>
        <begin position="24"/>
        <end position="305"/>
    </location>
</feature>
<organism evidence="2 3">
    <name type="scientific">Marinomonas polaris DSM 16579</name>
    <dbReference type="NCBI Taxonomy" id="1122206"/>
    <lineage>
        <taxon>Bacteria</taxon>
        <taxon>Pseudomonadati</taxon>
        <taxon>Pseudomonadota</taxon>
        <taxon>Gammaproteobacteria</taxon>
        <taxon>Oceanospirillales</taxon>
        <taxon>Oceanospirillaceae</taxon>
        <taxon>Marinomonas</taxon>
    </lineage>
</organism>
<dbReference type="Proteomes" id="UP000184517">
    <property type="component" value="Unassembled WGS sequence"/>
</dbReference>
<dbReference type="InterPro" id="IPR014956">
    <property type="entry name" value="ParBc_2"/>
</dbReference>
<dbReference type="AlphaFoldDB" id="A0A1M5A4C3"/>
<proteinExistence type="predicted"/>
<name>A0A1M5A4C3_9GAMM</name>
<accession>A0A1M5A4C3</accession>
<dbReference type="Gene3D" id="3.90.1530.10">
    <property type="entry name" value="Conserved hypothetical protein from pyrococcus furiosus pfu- 392566-001, ParB domain"/>
    <property type="match status" value="1"/>
</dbReference>
<dbReference type="OrthoDB" id="323572at2"/>
<dbReference type="CDD" id="cd16390">
    <property type="entry name" value="ParB_N_Srx_like"/>
    <property type="match status" value="1"/>
</dbReference>
<dbReference type="InterPro" id="IPR036086">
    <property type="entry name" value="ParB/Sulfiredoxin_sf"/>
</dbReference>
<evidence type="ECO:0000256" key="1">
    <source>
        <dbReference type="SAM" id="SignalP"/>
    </source>
</evidence>
<sequence length="305" mass="34718">MKFKALLPLISAVLLIVSTFANAETLYVGKVTQVTLRDLIPTQPSIGYDQVYYKLGRYKLDSKKKFDEICEANGQKGLAHFDTNSTPNDATSYKCDEPVGSHLKDMKTIVIAPNGHYYLTDGHHTFNAFWHMQGGGEQFKINVVIAKDYRNLTNMSQFWNAMIADGNTWLQNSKGNDITYKTLPTSLGMEHFENDKYRSLMYFSRDIAWDKPAAPVPFLEFYWSRELRKGIDLDKYDLATTDGYRQAVSDVSHYLVTMESDNLGGSGKSTKEMGQFNSFNEKNLDKLFDAKKGKATFMLQYKSDL</sequence>
<evidence type="ECO:0008006" key="4">
    <source>
        <dbReference type="Google" id="ProtNLM"/>
    </source>
</evidence>
<dbReference type="EMBL" id="FQVF01000006">
    <property type="protein sequence ID" value="SHF25143.1"/>
    <property type="molecule type" value="Genomic_DNA"/>
</dbReference>
<evidence type="ECO:0000313" key="2">
    <source>
        <dbReference type="EMBL" id="SHF25143.1"/>
    </source>
</evidence>
<keyword evidence="3" id="KW-1185">Reference proteome</keyword>
<reference evidence="3" key="1">
    <citation type="submission" date="2016-11" db="EMBL/GenBank/DDBJ databases">
        <authorList>
            <person name="Varghese N."/>
            <person name="Submissions S."/>
        </authorList>
    </citation>
    <scope>NUCLEOTIDE SEQUENCE [LARGE SCALE GENOMIC DNA]</scope>
    <source>
        <strain evidence="3">DSM 16579</strain>
    </source>
</reference>
<feature type="signal peptide" evidence="1">
    <location>
        <begin position="1"/>
        <end position="23"/>
    </location>
</feature>
<dbReference type="RefSeq" id="WP_072839189.1">
    <property type="nucleotide sequence ID" value="NZ_FQVF01000006.1"/>
</dbReference>
<dbReference type="STRING" id="1122206.SAMN02745753_01598"/>
<keyword evidence="1" id="KW-0732">Signal</keyword>